<sequence length="809" mass="91294">MAEQTSTGRVRRTTPTRPTDEDPVMARSKYRAGTILPAVPTPQVAPTPHGDLSRASIASIVDLAEQVWPASGWTIRDRRAAVRGLLEVLHRVPGRTWQQRWNASDYAQTGFPTTAQTDLRVNVTLALKLLLCLRVFRPTLPAMRATAMVGYAPMFVTAQQDADLDRFCSHVEAMPVPADARRTAVFDVACALTVFGIRFAELAPAGFLQYAWDCRRNGLGAYTRSSTTTFAGQVAWKALREMGQFPPDTPPTLQAAGQRGQLSVTGLVDRYAIVNRAVRQLLIDYLTRRATTLDYASLTGLARWLAGVFWSKVEKIAPGQADLRIPTQVYDQWRAAIRQREDGRERLSVDPILLAVRSFYLDLHTWSVAEPERWARWVAPCPINPGDFAGSARRHRKARERSAERTRTRQPLLPVLVADVNRRRDHLGRLLEAGAGMAAGQSLSLGGRTYTRVWTDYDQQLAADGIDHLRVRDETDGQIINVNRAEDAAFWEWAIVETLRLSGIRIEELLELSQLSIRRYQRPNGETIALLVIAPSKSDRERVIPMSAELFAVIAAIIRRHTDRAGGIPAISRYDTHEKVHTPAMPFLFQRQRGPTRTVFGQHIVLELLRRRCEALADQHPEFGQARFTPHDFRRIFATDLVNNGLPIHIGAALLGHLDLETTRGYVAVFEEDLVRHYQAFLDRRRRLRPVEEYRPATDTEWAKFEEHFDKRKVELGNCGRPYGTGCAHEHACLRCPMLHVHPDMLPRLELIETDLLARRSRAEAEHWLGEIEGIDTTLARLADKRQQAQRLARTAVPLGVPTLRTTGR</sequence>
<keyword evidence="5" id="KW-1185">Reference proteome</keyword>
<reference evidence="4" key="1">
    <citation type="submission" date="2022-12" db="EMBL/GenBank/DDBJ databases">
        <title>New Phytohabitans aurantiacus sp. RD004123 nov., an actinomycete isolated from soil.</title>
        <authorList>
            <person name="Triningsih D.W."/>
            <person name="Harunari E."/>
            <person name="Igarashi Y."/>
        </authorList>
    </citation>
    <scope>NUCLEOTIDE SEQUENCE</scope>
    <source>
        <strain evidence="4">RD004123</strain>
    </source>
</reference>
<evidence type="ECO:0000256" key="2">
    <source>
        <dbReference type="SAM" id="MobiDB-lite"/>
    </source>
</evidence>
<dbReference type="Gene3D" id="1.10.443.10">
    <property type="entry name" value="Intergrase catalytic core"/>
    <property type="match status" value="1"/>
</dbReference>
<dbReference type="CDD" id="cd00397">
    <property type="entry name" value="DNA_BRE_C"/>
    <property type="match status" value="1"/>
</dbReference>
<evidence type="ECO:0000256" key="1">
    <source>
        <dbReference type="ARBA" id="ARBA00023172"/>
    </source>
</evidence>
<feature type="region of interest" description="Disordered" evidence="2">
    <location>
        <begin position="1"/>
        <end position="26"/>
    </location>
</feature>
<accession>A0ABQ5R2A4</accession>
<dbReference type="RefSeq" id="WP_281901196.1">
    <property type="nucleotide sequence ID" value="NZ_BSDI01000034.1"/>
</dbReference>
<dbReference type="EMBL" id="BSDI01000034">
    <property type="protein sequence ID" value="GLI00698.1"/>
    <property type="molecule type" value="Genomic_DNA"/>
</dbReference>
<dbReference type="Proteomes" id="UP001144280">
    <property type="component" value="Unassembled WGS sequence"/>
</dbReference>
<protein>
    <submittedName>
        <fullName evidence="4">Integrase</fullName>
    </submittedName>
</protein>
<dbReference type="InterPro" id="IPR002104">
    <property type="entry name" value="Integrase_catalytic"/>
</dbReference>
<name>A0ABQ5R2A4_9ACTN</name>
<comment type="caution">
    <text evidence="4">The sequence shown here is derived from an EMBL/GenBank/DDBJ whole genome shotgun (WGS) entry which is preliminary data.</text>
</comment>
<organism evidence="4 5">
    <name type="scientific">Phytohabitans aurantiacus</name>
    <dbReference type="NCBI Taxonomy" id="3016789"/>
    <lineage>
        <taxon>Bacteria</taxon>
        <taxon>Bacillati</taxon>
        <taxon>Actinomycetota</taxon>
        <taxon>Actinomycetes</taxon>
        <taxon>Micromonosporales</taxon>
        <taxon>Micromonosporaceae</taxon>
    </lineage>
</organism>
<evidence type="ECO:0000259" key="3">
    <source>
        <dbReference type="PROSITE" id="PS51898"/>
    </source>
</evidence>
<proteinExistence type="predicted"/>
<feature type="domain" description="Tyr recombinase" evidence="3">
    <location>
        <begin position="468"/>
        <end position="679"/>
    </location>
</feature>
<gene>
    <name evidence="4" type="ORF">Pa4123_59740</name>
</gene>
<dbReference type="PANTHER" id="PTHR30349">
    <property type="entry name" value="PHAGE INTEGRASE-RELATED"/>
    <property type="match status" value="1"/>
</dbReference>
<dbReference type="PROSITE" id="PS51898">
    <property type="entry name" value="TYR_RECOMBINASE"/>
    <property type="match status" value="1"/>
</dbReference>
<dbReference type="Pfam" id="PF00589">
    <property type="entry name" value="Phage_integrase"/>
    <property type="match status" value="1"/>
</dbReference>
<dbReference type="PANTHER" id="PTHR30349:SF64">
    <property type="entry name" value="PROPHAGE INTEGRASE INTD-RELATED"/>
    <property type="match status" value="1"/>
</dbReference>
<evidence type="ECO:0000313" key="4">
    <source>
        <dbReference type="EMBL" id="GLI00698.1"/>
    </source>
</evidence>
<dbReference type="SUPFAM" id="SSF56349">
    <property type="entry name" value="DNA breaking-rejoining enzymes"/>
    <property type="match status" value="1"/>
</dbReference>
<keyword evidence="1" id="KW-0233">DNA recombination</keyword>
<dbReference type="InterPro" id="IPR013762">
    <property type="entry name" value="Integrase-like_cat_sf"/>
</dbReference>
<dbReference type="InterPro" id="IPR011010">
    <property type="entry name" value="DNA_brk_join_enz"/>
</dbReference>
<evidence type="ECO:0000313" key="5">
    <source>
        <dbReference type="Proteomes" id="UP001144280"/>
    </source>
</evidence>
<dbReference type="InterPro" id="IPR050090">
    <property type="entry name" value="Tyrosine_recombinase_XerCD"/>
</dbReference>